<accession>A0A4Z1CY69</accession>
<dbReference type="InterPro" id="IPR032708">
    <property type="entry name" value="McjB_C"/>
</dbReference>
<gene>
    <name evidence="2" type="ORF">E5083_24295</name>
</gene>
<keyword evidence="3" id="KW-1185">Reference proteome</keyword>
<organism evidence="2 3">
    <name type="scientific">Streptomyces bauhiniae</name>
    <dbReference type="NCBI Taxonomy" id="2340725"/>
    <lineage>
        <taxon>Bacteria</taxon>
        <taxon>Bacillati</taxon>
        <taxon>Actinomycetota</taxon>
        <taxon>Actinomycetes</taxon>
        <taxon>Kitasatosporales</taxon>
        <taxon>Streptomycetaceae</taxon>
        <taxon>Streptomyces</taxon>
    </lineage>
</organism>
<proteinExistence type="predicted"/>
<dbReference type="Proteomes" id="UP000298159">
    <property type="component" value="Unassembled WGS sequence"/>
</dbReference>
<evidence type="ECO:0000313" key="3">
    <source>
        <dbReference type="Proteomes" id="UP000298159"/>
    </source>
</evidence>
<comment type="caution">
    <text evidence="2">The sequence shown here is derived from an EMBL/GenBank/DDBJ whole genome shotgun (WGS) entry which is preliminary data.</text>
</comment>
<feature type="domain" description="Microcin J25-processing protein McjB C-terminal" evidence="1">
    <location>
        <begin position="151"/>
        <end position="206"/>
    </location>
</feature>
<evidence type="ECO:0000313" key="2">
    <source>
        <dbReference type="EMBL" id="TGN73911.1"/>
    </source>
</evidence>
<reference evidence="2 3" key="1">
    <citation type="submission" date="2019-04" db="EMBL/GenBank/DDBJ databases">
        <title>Streptomyces sp. nov. Bv016 isolated from bark of Buahinia variegata.</title>
        <authorList>
            <person name="Kanchanasin P."/>
            <person name="Tanasupawat S."/>
            <person name="Yuki M."/>
            <person name="Kudo T."/>
        </authorList>
    </citation>
    <scope>NUCLEOTIDE SEQUENCE [LARGE SCALE GENOMIC DNA]</scope>
    <source>
        <strain evidence="2 3">Bv016</strain>
    </source>
</reference>
<name>A0A4Z1CY69_9ACTN</name>
<dbReference type="EMBL" id="SRRT01000007">
    <property type="protein sequence ID" value="TGN73911.1"/>
    <property type="molecule type" value="Genomic_DNA"/>
</dbReference>
<dbReference type="NCBIfam" id="NF033537">
    <property type="entry name" value="lasso_biosyn_B2"/>
    <property type="match status" value="1"/>
</dbReference>
<protein>
    <submittedName>
        <fullName evidence="2">Lasso peptide biosynthesis B2 protein</fullName>
    </submittedName>
</protein>
<evidence type="ECO:0000259" key="1">
    <source>
        <dbReference type="Pfam" id="PF13471"/>
    </source>
</evidence>
<sequence length="240" mass="25791">MRVPPGVHRADLGDGSRAVLVERDGTWQWMNETTERIWSAALSGTLPELAARMREEGMPGDAEAIVLGTVERLERVRLVTDTGPGSASLPMQLPVMTTVAVPCAQCGPGMRMLARVGLVLALGVMRLPLRTRMWLLGGLRVLPLAPPGLVASAATAVPLIRPSWWPGRIACMEVSLATVVTIALCGRRAHWVLGARRMPNEAHAWVWTPAGAHGLSGRDADDERRPWVGVAAAPPVNPHE</sequence>
<dbReference type="AlphaFoldDB" id="A0A4Z1CY69"/>
<dbReference type="Pfam" id="PF13471">
    <property type="entry name" value="Transglut_core3"/>
    <property type="match status" value="1"/>
</dbReference>
<dbReference type="InterPro" id="IPR053521">
    <property type="entry name" value="McjB-like"/>
</dbReference>